<sequence length="1034" mass="112262">MKRFYRVGLLVFCLQFFVLATYGQISTIGKEFWLGYMDNNRILPGAPDRAVLEIAAVEDATFTIEYLGQSISQSLKKGERYNLVVDSRDVELHHRSSGVVEKKGVYVSSTGDLSVYAFNERVRSADGTVVLPLGTLGKDYYVTSHYERLTYPVGYDGNIDDESSLLVIATENDTQVEISKSNGAPPITIKLDRGQSYQIKEKYDLTGSRVRVIGDDANSCKKIAVFGGNKWTSVGNCGSANDNLFQQAYPVTTWGKSFIHVALEGRSSGELVKVLAAEENTEVVVNGVQRGSINAGDFLNIDLKADETVSITTSKPSSVTVFSKSQECNNSNDPNFGQGDPFMITYSPNEQLLKDVKFSALSLQSIEVNYVNIIVPAGSQSNTVLDGKNIGASFSQVPGNSSFYFARISVFQGVHQLTNPEGFIAYVYGFGYLESYGYAVGAALDNLNFEVKVDYDFEVVGDLTACLNEEGTWSITSENEKFTYFVWDFGDDSAVQEGQEVTHTFAKPGKYEVSVTASISQNTCDQQEEETFTVEVLESKATLVGEQSVCPDVEELIYKIEGKEHIKSVTFEVEGGVVVQDYGDSVLVKWGPPNANAKIIATPLSQNGCLVDPISLDILINAKLDAAYPIGDIAICFDPLAPHFYAAPNPSVGRGYEWMVSGGKIISGENQATVEVIWETAGIIGTVSYMTYSLVDQSCAGTSEELQVSVAEEFVVELGTIENVKCFGESNGQIVLDIEGGVSPYVFTWSHDPELNSATAGNLPIGIYSVTVIDNIGCERIIENLEITEPQVLEIASITTAGVSCYGKKDGVLNLTVKGGTGPYTLDLDGEKVFSGQLSLTDVSQGSYELMVFDNAGCSVPITFEISSPAALKVDVRLTKPACPGGSNGELFAFPAGGKTPFIYYWEEQNVTQSSLTGLSKGAYTISVLDASGCVSLGTGLVTEEAPEVRMPSGYYPKRDGGVFQAVSNCEINFNLWIYNRWGQLIYSGSEGWDGLVNGRNATPGSYTFLMQYSFPLDDEVQTVQKRGSFTLIM</sequence>
<dbReference type="PROSITE" id="PS50093">
    <property type="entry name" value="PKD"/>
    <property type="match status" value="1"/>
</dbReference>
<gene>
    <name evidence="2" type="ORF">SAMN04489723_109127</name>
</gene>
<accession>A0A1I1ATN5</accession>
<dbReference type="Pfam" id="PF13573">
    <property type="entry name" value="SprB"/>
    <property type="match status" value="2"/>
</dbReference>
<dbReference type="InterPro" id="IPR022409">
    <property type="entry name" value="PKD/Chitinase_dom"/>
</dbReference>
<dbReference type="SUPFAM" id="SSF49299">
    <property type="entry name" value="PKD domain"/>
    <property type="match status" value="1"/>
</dbReference>
<feature type="domain" description="PKD" evidence="1">
    <location>
        <begin position="485"/>
        <end position="518"/>
    </location>
</feature>
<dbReference type="InterPro" id="IPR035234">
    <property type="entry name" value="IgGFc-bd_N"/>
</dbReference>
<dbReference type="EMBL" id="FOKK01000009">
    <property type="protein sequence ID" value="SFB41435.1"/>
    <property type="molecule type" value="Genomic_DNA"/>
</dbReference>
<name>A0A1I1ATN5_9BACT</name>
<reference evidence="2 3" key="1">
    <citation type="submission" date="2016-10" db="EMBL/GenBank/DDBJ databases">
        <authorList>
            <person name="de Groot N.N."/>
        </authorList>
    </citation>
    <scope>NUCLEOTIDE SEQUENCE [LARGE SCALE GENOMIC DNA]</scope>
    <source>
        <strain evidence="2 3">DSM 23399</strain>
    </source>
</reference>
<dbReference type="InterPro" id="IPR035986">
    <property type="entry name" value="PKD_dom_sf"/>
</dbReference>
<protein>
    <submittedName>
        <fullName evidence="2">SprB repeat-containing protein</fullName>
    </submittedName>
</protein>
<dbReference type="Pfam" id="PF18911">
    <property type="entry name" value="PKD_4"/>
    <property type="match status" value="1"/>
</dbReference>
<dbReference type="Pfam" id="PF17517">
    <property type="entry name" value="IgGFc_binding"/>
    <property type="match status" value="1"/>
</dbReference>
<evidence type="ECO:0000313" key="2">
    <source>
        <dbReference type="EMBL" id="SFB41435.1"/>
    </source>
</evidence>
<dbReference type="STRING" id="237018.SAMN04489723_109127"/>
<dbReference type="RefSeq" id="WP_092898184.1">
    <property type="nucleotide sequence ID" value="NZ_FOKK01000009.1"/>
</dbReference>
<evidence type="ECO:0000259" key="1">
    <source>
        <dbReference type="PROSITE" id="PS50093"/>
    </source>
</evidence>
<dbReference type="Gene3D" id="2.60.40.10">
    <property type="entry name" value="Immunoglobulins"/>
    <property type="match status" value="1"/>
</dbReference>
<dbReference type="PANTHER" id="PTHR46534">
    <property type="entry name" value="IGGFC_BINDING DOMAIN-CONTAINING PROTEIN"/>
    <property type="match status" value="1"/>
</dbReference>
<dbReference type="CDD" id="cd00146">
    <property type="entry name" value="PKD"/>
    <property type="match status" value="1"/>
</dbReference>
<dbReference type="InterPro" id="IPR025667">
    <property type="entry name" value="SprB_repeat"/>
</dbReference>
<dbReference type="AlphaFoldDB" id="A0A1I1ATN5"/>
<dbReference type="InterPro" id="IPR013783">
    <property type="entry name" value="Ig-like_fold"/>
</dbReference>
<dbReference type="InterPro" id="IPR000601">
    <property type="entry name" value="PKD_dom"/>
</dbReference>
<organism evidence="2 3">
    <name type="scientific">Algoriphagus aquimarinus</name>
    <dbReference type="NCBI Taxonomy" id="237018"/>
    <lineage>
        <taxon>Bacteria</taxon>
        <taxon>Pseudomonadati</taxon>
        <taxon>Bacteroidota</taxon>
        <taxon>Cytophagia</taxon>
        <taxon>Cytophagales</taxon>
        <taxon>Cyclobacteriaceae</taxon>
        <taxon>Algoriphagus</taxon>
    </lineage>
</organism>
<evidence type="ECO:0000313" key="3">
    <source>
        <dbReference type="Proteomes" id="UP000198790"/>
    </source>
</evidence>
<keyword evidence="3" id="KW-1185">Reference proteome</keyword>
<proteinExistence type="predicted"/>
<dbReference type="Proteomes" id="UP000198790">
    <property type="component" value="Unassembled WGS sequence"/>
</dbReference>
<dbReference type="SMART" id="SM00089">
    <property type="entry name" value="PKD"/>
    <property type="match status" value="1"/>
</dbReference>
<dbReference type="PANTHER" id="PTHR46534:SF1">
    <property type="entry name" value="IGGFC-BINDING PROTEIN N-TERMINAL DOMAIN-CONTAINING PROTEIN"/>
    <property type="match status" value="1"/>
</dbReference>
<dbReference type="OrthoDB" id="7794186at2"/>